<dbReference type="AlphaFoldDB" id="A0AAN9YKI5"/>
<comment type="caution">
    <text evidence="2">The sequence shown here is derived from an EMBL/GenBank/DDBJ whole genome shotgun (WGS) entry which is preliminary data.</text>
</comment>
<evidence type="ECO:0000313" key="3">
    <source>
        <dbReference type="Proteomes" id="UP001320420"/>
    </source>
</evidence>
<gene>
    <name evidence="2" type="ORF">SLS62_009423</name>
</gene>
<organism evidence="2 3">
    <name type="scientific">Diatrype stigma</name>
    <dbReference type="NCBI Taxonomy" id="117547"/>
    <lineage>
        <taxon>Eukaryota</taxon>
        <taxon>Fungi</taxon>
        <taxon>Dikarya</taxon>
        <taxon>Ascomycota</taxon>
        <taxon>Pezizomycotina</taxon>
        <taxon>Sordariomycetes</taxon>
        <taxon>Xylariomycetidae</taxon>
        <taxon>Xylariales</taxon>
        <taxon>Diatrypaceae</taxon>
        <taxon>Diatrype</taxon>
    </lineage>
</organism>
<dbReference type="Pfam" id="PF01425">
    <property type="entry name" value="Amidase"/>
    <property type="match status" value="1"/>
</dbReference>
<accession>A0AAN9YKI5</accession>
<dbReference type="Proteomes" id="UP001320420">
    <property type="component" value="Unassembled WGS sequence"/>
</dbReference>
<proteinExistence type="predicted"/>
<dbReference type="Gene3D" id="3.90.1300.10">
    <property type="entry name" value="Amidase signature (AS) domain"/>
    <property type="match status" value="1"/>
</dbReference>
<protein>
    <recommendedName>
        <fullName evidence="1">Amidase domain-containing protein</fullName>
    </recommendedName>
</protein>
<sequence>MADGKFLYHVLTSLTPNGLWKQIAVPSRLYAKPAPEKPLAGARMGIKDIFRLEGTQLTMMSRAWTELYGPYEESAEYTKKLIELGAVIVGKTKMTSFASPEEPTDQWVDFHCPVNPRGDQYQSPSSSSTGAGISLAGCWKCASTRGLQRALFFAAQLQLYIDEGTTNQFTDRNFDTVGQFGRSLDDLHYIVSNTFDNIHQTFSDFPFKLLYPVEFYPLANEKQQALTEEFISVLEDFLGIKRTPFNLVEEWEKNPPKEAAGVVGAPY</sequence>
<dbReference type="EMBL" id="JAKJXP020000099">
    <property type="protein sequence ID" value="KAK7746207.1"/>
    <property type="molecule type" value="Genomic_DNA"/>
</dbReference>
<evidence type="ECO:0000259" key="1">
    <source>
        <dbReference type="Pfam" id="PF01425"/>
    </source>
</evidence>
<dbReference type="PANTHER" id="PTHR46310">
    <property type="entry name" value="AMIDASE 1"/>
    <property type="match status" value="1"/>
</dbReference>
<dbReference type="SUPFAM" id="SSF75304">
    <property type="entry name" value="Amidase signature (AS) enzymes"/>
    <property type="match status" value="1"/>
</dbReference>
<keyword evidence="3" id="KW-1185">Reference proteome</keyword>
<reference evidence="2 3" key="1">
    <citation type="submission" date="2024-02" db="EMBL/GenBank/DDBJ databases">
        <title>De novo assembly and annotation of 12 fungi associated with fruit tree decline syndrome in Ontario, Canada.</title>
        <authorList>
            <person name="Sulman M."/>
            <person name="Ellouze W."/>
            <person name="Ilyukhin E."/>
        </authorList>
    </citation>
    <scope>NUCLEOTIDE SEQUENCE [LARGE SCALE GENOMIC DNA]</scope>
    <source>
        <strain evidence="2 3">M11/M66-122</strain>
    </source>
</reference>
<dbReference type="InterPro" id="IPR023631">
    <property type="entry name" value="Amidase_dom"/>
</dbReference>
<dbReference type="PANTHER" id="PTHR46310:SF7">
    <property type="entry name" value="AMIDASE 1"/>
    <property type="match status" value="1"/>
</dbReference>
<feature type="domain" description="Amidase" evidence="1">
    <location>
        <begin position="33"/>
        <end position="136"/>
    </location>
</feature>
<evidence type="ECO:0000313" key="2">
    <source>
        <dbReference type="EMBL" id="KAK7746207.1"/>
    </source>
</evidence>
<dbReference type="InterPro" id="IPR036928">
    <property type="entry name" value="AS_sf"/>
</dbReference>
<name>A0AAN9YKI5_9PEZI</name>